<feature type="transmembrane region" description="Helical" evidence="2">
    <location>
        <begin position="248"/>
        <end position="270"/>
    </location>
</feature>
<comment type="caution">
    <text evidence="3">The sequence shown here is derived from an EMBL/GenBank/DDBJ whole genome shotgun (WGS) entry which is preliminary data.</text>
</comment>
<sequence length="482" mass="54558">MSLLRPQEQTPLLNPLPPLPKDPSEIKLSASIRNLELFLKFFGFCQYNPLSFSLSWLSFILIGIVTPILVLQFAGCSNCQQYQVESFELEFLISQSIVSTIALACISRSLRKYGVRKFLFVDRYHGETLQFRDEYIKRINHFFHFLAWWILPCFIIKTTREVMLLIYVKYDSWVESVAVLIAMIVSWTYLTTIYLSANILFSLVCNLQVIHFENYGKLLERDLDVSLYIEEHMRLVYYLSKISHRFRLYLALEFWVVTASLFVFLLEITGKSGISFINGGDFVVASIVQVFGVMLCLHAATKISHRAQGVVAVAARWHALVTSNSGDGSTATNGGRNSDGSTAGASLTPNYSDSEFESLEFITPVAPMLVSHMSSFYKRQAFVTYLRANPGGVTIFGWTVDRALINTIFFIQLSLEVWQIALSPSATAARSLRGESCSRIKGQQHQRAELSLLENFILLLSEVLENLIILLSEQIRSANPIL</sequence>
<evidence type="ECO:0000256" key="1">
    <source>
        <dbReference type="SAM" id="MobiDB-lite"/>
    </source>
</evidence>
<keyword evidence="2" id="KW-1133">Transmembrane helix</keyword>
<dbReference type="Pfam" id="PF12056">
    <property type="entry name" value="DUF3537"/>
    <property type="match status" value="1"/>
</dbReference>
<accession>A0AAN8UTX6</accession>
<reference evidence="3 4" key="1">
    <citation type="submission" date="2023-12" db="EMBL/GenBank/DDBJ databases">
        <title>A high-quality genome assembly for Dillenia turbinata (Dilleniales).</title>
        <authorList>
            <person name="Chanderbali A."/>
        </authorList>
    </citation>
    <scope>NUCLEOTIDE SEQUENCE [LARGE SCALE GENOMIC DNA]</scope>
    <source>
        <strain evidence="3">LSX21</strain>
        <tissue evidence="3">Leaf</tissue>
    </source>
</reference>
<keyword evidence="2" id="KW-0812">Transmembrane</keyword>
<keyword evidence="4" id="KW-1185">Reference proteome</keyword>
<keyword evidence="2" id="KW-0472">Membrane</keyword>
<dbReference type="Proteomes" id="UP001370490">
    <property type="component" value="Unassembled WGS sequence"/>
</dbReference>
<feature type="transmembrane region" description="Helical" evidence="2">
    <location>
        <begin position="282"/>
        <end position="300"/>
    </location>
</feature>
<dbReference type="AlphaFoldDB" id="A0AAN8UTX6"/>
<name>A0AAN8UTX6_9MAGN</name>
<dbReference type="InterPro" id="IPR021924">
    <property type="entry name" value="DUF3537"/>
</dbReference>
<feature type="region of interest" description="Disordered" evidence="1">
    <location>
        <begin position="325"/>
        <end position="344"/>
    </location>
</feature>
<evidence type="ECO:0000313" key="3">
    <source>
        <dbReference type="EMBL" id="KAK6920559.1"/>
    </source>
</evidence>
<dbReference type="PANTHER" id="PTHR31963">
    <property type="entry name" value="RAS GUANINE NUCLEOTIDE EXCHANGE FACTOR K"/>
    <property type="match status" value="1"/>
</dbReference>
<feature type="transmembrane region" description="Helical" evidence="2">
    <location>
        <begin position="139"/>
        <end position="157"/>
    </location>
</feature>
<feature type="transmembrane region" description="Helical" evidence="2">
    <location>
        <begin position="91"/>
        <end position="110"/>
    </location>
</feature>
<feature type="transmembrane region" description="Helical" evidence="2">
    <location>
        <begin position="50"/>
        <end position="71"/>
    </location>
</feature>
<organism evidence="3 4">
    <name type="scientific">Dillenia turbinata</name>
    <dbReference type="NCBI Taxonomy" id="194707"/>
    <lineage>
        <taxon>Eukaryota</taxon>
        <taxon>Viridiplantae</taxon>
        <taxon>Streptophyta</taxon>
        <taxon>Embryophyta</taxon>
        <taxon>Tracheophyta</taxon>
        <taxon>Spermatophyta</taxon>
        <taxon>Magnoliopsida</taxon>
        <taxon>eudicotyledons</taxon>
        <taxon>Gunneridae</taxon>
        <taxon>Pentapetalae</taxon>
        <taxon>Dilleniales</taxon>
        <taxon>Dilleniaceae</taxon>
        <taxon>Dillenia</taxon>
    </lineage>
</organism>
<proteinExistence type="predicted"/>
<protein>
    <submittedName>
        <fullName evidence="3">Uncharacterized protein</fullName>
    </submittedName>
</protein>
<feature type="transmembrane region" description="Helical" evidence="2">
    <location>
        <begin position="177"/>
        <end position="201"/>
    </location>
</feature>
<evidence type="ECO:0000313" key="4">
    <source>
        <dbReference type="Proteomes" id="UP001370490"/>
    </source>
</evidence>
<evidence type="ECO:0000256" key="2">
    <source>
        <dbReference type="SAM" id="Phobius"/>
    </source>
</evidence>
<gene>
    <name evidence="3" type="ORF">RJ641_014237</name>
</gene>
<dbReference type="EMBL" id="JBAMMX010000020">
    <property type="protein sequence ID" value="KAK6920559.1"/>
    <property type="molecule type" value="Genomic_DNA"/>
</dbReference>
<dbReference type="PANTHER" id="PTHR31963:SF28">
    <property type="entry name" value="GUSTATORY RECEPTOR"/>
    <property type="match status" value="1"/>
</dbReference>